<dbReference type="GO" id="GO:0016405">
    <property type="term" value="F:CoA-ligase activity"/>
    <property type="evidence" value="ECO:0007669"/>
    <property type="project" value="TreeGrafter"/>
</dbReference>
<dbReference type="Pfam" id="PF00501">
    <property type="entry name" value="AMP-binding"/>
    <property type="match status" value="1"/>
</dbReference>
<comment type="caution">
    <text evidence="4">The sequence shown here is derived from an EMBL/GenBank/DDBJ whole genome shotgun (WGS) entry which is preliminary data.</text>
</comment>
<dbReference type="PANTHER" id="PTHR24096">
    <property type="entry name" value="LONG-CHAIN-FATTY-ACID--COA LIGASE"/>
    <property type="match status" value="1"/>
</dbReference>
<dbReference type="InterPro" id="IPR000873">
    <property type="entry name" value="AMP-dep_synth/lig_dom"/>
</dbReference>
<dbReference type="SUPFAM" id="SSF56801">
    <property type="entry name" value="Acetyl-CoA synthetase-like"/>
    <property type="match status" value="1"/>
</dbReference>
<evidence type="ECO:0000256" key="2">
    <source>
        <dbReference type="ARBA" id="ARBA00022598"/>
    </source>
</evidence>
<sequence>MMASRIYTNPVIPNAELPDLDLLTLLFDSEHTRCRDELKVIHVDAADPGNHITKSQLRELTERFAHGIRTLYGIGAQGPNEDVVTTITYGQVLAPAIYFGTIAAGGVSSAASPSSTVPELIRQVETTRSQLIICVKEHKDVACEAAKTCGIPLDCVVVAQSAPKWSLGSVEGSKETISPQRLKWERIIDAKKLDESLITILWFSGTTGLPKGVMISHRNLVAETYITVLTMRHWVAAETAKGNAVKLPEYRALAHLPISHIAGLFGCMIAPFYNNGTVFWMQQYKWEKFLLNMKRHEITMLFTMPTVYLRISKTPEAAEAVRSVYS</sequence>
<evidence type="ECO:0000256" key="1">
    <source>
        <dbReference type="ARBA" id="ARBA00006432"/>
    </source>
</evidence>
<dbReference type="PANTHER" id="PTHR24096:SF149">
    <property type="entry name" value="AMP-BINDING DOMAIN-CONTAINING PROTEIN-RELATED"/>
    <property type="match status" value="1"/>
</dbReference>
<dbReference type="OrthoDB" id="1898221at2759"/>
<protein>
    <recommendedName>
        <fullName evidence="3">AMP-dependent synthetase/ligase domain-containing protein</fullName>
    </recommendedName>
</protein>
<comment type="similarity">
    <text evidence="1">Belongs to the ATP-dependent AMP-binding enzyme family.</text>
</comment>
<dbReference type="EMBL" id="SKBN01000084">
    <property type="protein sequence ID" value="TGJ83749.1"/>
    <property type="molecule type" value="Genomic_DNA"/>
</dbReference>
<evidence type="ECO:0000313" key="4">
    <source>
        <dbReference type="EMBL" id="TGJ83749.1"/>
    </source>
</evidence>
<evidence type="ECO:0000313" key="5">
    <source>
        <dbReference type="Proteomes" id="UP000297716"/>
    </source>
</evidence>
<evidence type="ECO:0000259" key="3">
    <source>
        <dbReference type="Pfam" id="PF00501"/>
    </source>
</evidence>
<dbReference type="AlphaFoldDB" id="A0A4Z0YHF6"/>
<proteinExistence type="inferred from homology"/>
<name>A0A4Z0YHF6_9PEZI</name>
<dbReference type="Gene3D" id="3.40.50.980">
    <property type="match status" value="2"/>
</dbReference>
<dbReference type="Proteomes" id="UP000297716">
    <property type="component" value="Unassembled WGS sequence"/>
</dbReference>
<feature type="domain" description="AMP-dependent synthetase/ligase" evidence="3">
    <location>
        <begin position="43"/>
        <end position="318"/>
    </location>
</feature>
<organism evidence="4 5">
    <name type="scientific">Xylaria hypoxylon</name>
    <dbReference type="NCBI Taxonomy" id="37992"/>
    <lineage>
        <taxon>Eukaryota</taxon>
        <taxon>Fungi</taxon>
        <taxon>Dikarya</taxon>
        <taxon>Ascomycota</taxon>
        <taxon>Pezizomycotina</taxon>
        <taxon>Sordariomycetes</taxon>
        <taxon>Xylariomycetidae</taxon>
        <taxon>Xylariales</taxon>
        <taxon>Xylariaceae</taxon>
        <taxon>Xylaria</taxon>
    </lineage>
</organism>
<dbReference type="STRING" id="37992.A0A4Z0YHF6"/>
<keyword evidence="2" id="KW-0436">Ligase</keyword>
<reference evidence="4 5" key="1">
    <citation type="submission" date="2019-03" db="EMBL/GenBank/DDBJ databases">
        <title>Draft genome sequence of Xylaria hypoxylon DSM 108379, a ubiquitous saprotrophic-parasitic fungi on hardwood.</title>
        <authorList>
            <person name="Buettner E."/>
            <person name="Leonhardt S."/>
            <person name="Gebauer A.M."/>
            <person name="Liers C."/>
            <person name="Hofrichter M."/>
            <person name="Kellner H."/>
        </authorList>
    </citation>
    <scope>NUCLEOTIDE SEQUENCE [LARGE SCALE GENOMIC DNA]</scope>
    <source>
        <strain evidence="4 5">DSM 108379</strain>
    </source>
</reference>
<keyword evidence="5" id="KW-1185">Reference proteome</keyword>
<accession>A0A4Z0YHF6</accession>
<dbReference type="GO" id="GO:0019748">
    <property type="term" value="P:secondary metabolic process"/>
    <property type="evidence" value="ECO:0007669"/>
    <property type="project" value="TreeGrafter"/>
</dbReference>
<gene>
    <name evidence="4" type="ORF">E0Z10_g5014</name>
</gene>